<evidence type="ECO:0000313" key="1">
    <source>
        <dbReference type="EMBL" id="MBS3057260.1"/>
    </source>
</evidence>
<reference evidence="1" key="1">
    <citation type="submission" date="2021-03" db="EMBL/GenBank/DDBJ databases">
        <authorList>
            <person name="Jaffe A."/>
        </authorList>
    </citation>
    <scope>NUCLEOTIDE SEQUENCE</scope>
    <source>
        <strain evidence="1">RIFCSPHIGHO2_01_FULL_AR10_44_11</strain>
    </source>
</reference>
<protein>
    <submittedName>
        <fullName evidence="1">Uncharacterized protein</fullName>
    </submittedName>
</protein>
<comment type="caution">
    <text evidence="1">The sequence shown here is derived from an EMBL/GenBank/DDBJ whole genome shotgun (WGS) entry which is preliminary data.</text>
</comment>
<sequence length="119" mass="13028">MSLVSLTFGSNRQQMSVGKTVEVIRPWDSIRIDPAVENRLEVKKVSTFLNFDYPYIIGEILQGAVCEGMRGTCNGIEFTVEEVNSKYGAIAKAGMTVGLVVKGISKEQINAGEVIILMQ</sequence>
<reference evidence="1" key="2">
    <citation type="submission" date="2021-05" db="EMBL/GenBank/DDBJ databases">
        <title>Protein family content uncovers lineage relationships and bacterial pathway maintenance mechanisms in DPANN archaea.</title>
        <authorList>
            <person name="Castelle C.J."/>
            <person name="Meheust R."/>
            <person name="Jaffe A.L."/>
            <person name="Seitz K."/>
            <person name="Gong X."/>
            <person name="Baker B.J."/>
            <person name="Banfield J.F."/>
        </authorList>
    </citation>
    <scope>NUCLEOTIDE SEQUENCE</scope>
    <source>
        <strain evidence="1">RIFCSPHIGHO2_01_FULL_AR10_44_11</strain>
    </source>
</reference>
<dbReference type="AlphaFoldDB" id="A0A8T4KWJ9"/>
<dbReference type="EMBL" id="JAGVWD010000018">
    <property type="protein sequence ID" value="MBS3057260.1"/>
    <property type="molecule type" value="Genomic_DNA"/>
</dbReference>
<evidence type="ECO:0000313" key="2">
    <source>
        <dbReference type="Proteomes" id="UP000677687"/>
    </source>
</evidence>
<proteinExistence type="predicted"/>
<organism evidence="1 2">
    <name type="scientific">Candidatus Iainarchaeum sp</name>
    <dbReference type="NCBI Taxonomy" id="3101447"/>
    <lineage>
        <taxon>Archaea</taxon>
        <taxon>Candidatus Iainarchaeota</taxon>
        <taxon>Candidatus Iainarchaeia</taxon>
        <taxon>Candidatus Iainarchaeales</taxon>
        <taxon>Candidatus Iainarchaeaceae</taxon>
        <taxon>Candidatus Iainarchaeum</taxon>
    </lineage>
</organism>
<dbReference type="Proteomes" id="UP000677687">
    <property type="component" value="Unassembled WGS sequence"/>
</dbReference>
<name>A0A8T4KWJ9_9ARCH</name>
<dbReference type="Gene3D" id="2.40.30.10">
    <property type="entry name" value="Translation factors"/>
    <property type="match status" value="1"/>
</dbReference>
<accession>A0A8T4KWJ9</accession>
<gene>
    <name evidence="1" type="ORF">J4415_01375</name>
</gene>